<gene>
    <name evidence="1" type="ORF">EHAR0213_LOCUS6092</name>
</gene>
<proteinExistence type="predicted"/>
<accession>A0A7S3J6V2</accession>
<dbReference type="EMBL" id="HBII01014425">
    <property type="protein sequence ID" value="CAE0347181.1"/>
    <property type="molecule type" value="Transcribed_RNA"/>
</dbReference>
<organism evidence="1">
    <name type="scientific">Euplotes harpa</name>
    <dbReference type="NCBI Taxonomy" id="151035"/>
    <lineage>
        <taxon>Eukaryota</taxon>
        <taxon>Sar</taxon>
        <taxon>Alveolata</taxon>
        <taxon>Ciliophora</taxon>
        <taxon>Intramacronucleata</taxon>
        <taxon>Spirotrichea</taxon>
        <taxon>Hypotrichia</taxon>
        <taxon>Euplotida</taxon>
        <taxon>Euplotidae</taxon>
        <taxon>Euplotes</taxon>
    </lineage>
</organism>
<name>A0A7S3J6V2_9SPIT</name>
<protein>
    <submittedName>
        <fullName evidence="1">Uncharacterized protein</fullName>
    </submittedName>
</protein>
<reference evidence="1" key="1">
    <citation type="submission" date="2021-01" db="EMBL/GenBank/DDBJ databases">
        <authorList>
            <person name="Corre E."/>
            <person name="Pelletier E."/>
            <person name="Niang G."/>
            <person name="Scheremetjew M."/>
            <person name="Finn R."/>
            <person name="Kale V."/>
            <person name="Holt S."/>
            <person name="Cochrane G."/>
            <person name="Meng A."/>
            <person name="Brown T."/>
            <person name="Cohen L."/>
        </authorList>
    </citation>
    <scope>NUCLEOTIDE SEQUENCE</scope>
    <source>
        <strain evidence="1">FSP1.4</strain>
    </source>
</reference>
<dbReference type="AlphaFoldDB" id="A0A7S3J6V2"/>
<sequence length="126" mass="14255">MSGVLPESITRQSKSTIGTKQCVNEEQKLEAVINHNLLHVNGVCNGNGPANKDENPFKTNNFSRWSDTQFEDGTCSLNFLKLCKSQEEKSKYLELERIKLQNLLKLEVQNSKNNAENPFTPNIRST</sequence>
<evidence type="ECO:0000313" key="1">
    <source>
        <dbReference type="EMBL" id="CAE0347181.1"/>
    </source>
</evidence>